<evidence type="ECO:0000256" key="5">
    <source>
        <dbReference type="ARBA" id="ARBA00022679"/>
    </source>
</evidence>
<evidence type="ECO:0000313" key="12">
    <source>
        <dbReference type="Proteomes" id="UP000028045"/>
    </source>
</evidence>
<organism evidence="11 12">
    <name type="scientific">Stachybotrys chartarum (strain CBS 109288 / IBT 7711)</name>
    <name type="common">Toxic black mold</name>
    <name type="synonym">Stilbospora chartarum</name>
    <dbReference type="NCBI Taxonomy" id="1280523"/>
    <lineage>
        <taxon>Eukaryota</taxon>
        <taxon>Fungi</taxon>
        <taxon>Dikarya</taxon>
        <taxon>Ascomycota</taxon>
        <taxon>Pezizomycotina</taxon>
        <taxon>Sordariomycetes</taxon>
        <taxon>Hypocreomycetidae</taxon>
        <taxon>Hypocreales</taxon>
        <taxon>Stachybotryaceae</taxon>
        <taxon>Stachybotrys</taxon>
    </lineage>
</organism>
<dbReference type="GO" id="GO:0005886">
    <property type="term" value="C:plasma membrane"/>
    <property type="evidence" value="ECO:0007669"/>
    <property type="project" value="TreeGrafter"/>
</dbReference>
<comment type="subcellular location">
    <subcellularLocation>
        <location evidence="2">Membrane</location>
        <topology evidence="2">Multi-pass membrane protein</topology>
    </subcellularLocation>
</comment>
<evidence type="ECO:0000256" key="10">
    <source>
        <dbReference type="SAM" id="Phobius"/>
    </source>
</evidence>
<evidence type="ECO:0000256" key="2">
    <source>
        <dbReference type="ARBA" id="ARBA00004141"/>
    </source>
</evidence>
<protein>
    <recommendedName>
        <fullName evidence="9">Diterpenoid pyrone biosynthesis cluster protein C</fullName>
    </recommendedName>
</protein>
<evidence type="ECO:0000256" key="8">
    <source>
        <dbReference type="ARBA" id="ARBA00023136"/>
    </source>
</evidence>
<comment type="similarity">
    <text evidence="4">Belongs to the UbiA prenyltransferase family.</text>
</comment>
<proteinExistence type="inferred from homology"/>
<feature type="transmembrane region" description="Helical" evidence="10">
    <location>
        <begin position="97"/>
        <end position="117"/>
    </location>
</feature>
<feature type="transmembrane region" description="Helical" evidence="10">
    <location>
        <begin position="253"/>
        <end position="272"/>
    </location>
</feature>
<evidence type="ECO:0000256" key="3">
    <source>
        <dbReference type="ARBA" id="ARBA00004721"/>
    </source>
</evidence>
<keyword evidence="7 10" id="KW-1133">Transmembrane helix</keyword>
<dbReference type="CDD" id="cd13959">
    <property type="entry name" value="PT_UbiA_COQ2"/>
    <property type="match status" value="1"/>
</dbReference>
<dbReference type="PANTHER" id="PTHR11048">
    <property type="entry name" value="PRENYLTRANSFERASES"/>
    <property type="match status" value="1"/>
</dbReference>
<evidence type="ECO:0000256" key="4">
    <source>
        <dbReference type="ARBA" id="ARBA00005985"/>
    </source>
</evidence>
<dbReference type="InterPro" id="IPR039653">
    <property type="entry name" value="Prenyltransferase"/>
</dbReference>
<evidence type="ECO:0000256" key="7">
    <source>
        <dbReference type="ARBA" id="ARBA00022989"/>
    </source>
</evidence>
<dbReference type="InterPro" id="IPR044878">
    <property type="entry name" value="UbiA_sf"/>
</dbReference>
<dbReference type="Gene3D" id="1.10.357.140">
    <property type="entry name" value="UbiA prenyltransferase"/>
    <property type="match status" value="1"/>
</dbReference>
<keyword evidence="6 10" id="KW-0812">Transmembrane</keyword>
<dbReference type="InterPro" id="IPR000537">
    <property type="entry name" value="UbiA_prenyltransferase"/>
</dbReference>
<feature type="transmembrane region" description="Helical" evidence="10">
    <location>
        <begin position="123"/>
        <end position="142"/>
    </location>
</feature>
<feature type="transmembrane region" description="Helical" evidence="10">
    <location>
        <begin position="149"/>
        <end position="168"/>
    </location>
</feature>
<dbReference type="AlphaFoldDB" id="A0A084BBG0"/>
<evidence type="ECO:0000313" key="11">
    <source>
        <dbReference type="EMBL" id="KEY74889.1"/>
    </source>
</evidence>
<comment type="pathway">
    <text evidence="3">Secondary metabolite biosynthesis; terpenoid biosynthesis.</text>
</comment>
<dbReference type="EMBL" id="KL647420">
    <property type="protein sequence ID" value="KEY74889.1"/>
    <property type="molecule type" value="Genomic_DNA"/>
</dbReference>
<gene>
    <name evidence="11" type="ORF">S7711_10014</name>
</gene>
<dbReference type="OrthoDB" id="18170at2759"/>
<reference evidence="11 12" key="1">
    <citation type="journal article" date="2014" name="BMC Genomics">
        <title>Comparative genome sequencing reveals chemotype-specific gene clusters in the toxigenic black mold Stachybotrys.</title>
        <authorList>
            <person name="Semeiks J."/>
            <person name="Borek D."/>
            <person name="Otwinowski Z."/>
            <person name="Grishin N.V."/>
        </authorList>
    </citation>
    <scope>NUCLEOTIDE SEQUENCE [LARGE SCALE GENOMIC DNA]</scope>
    <source>
        <strain evidence="12">CBS 109288 / IBT 7711</strain>
    </source>
</reference>
<sequence length="309" mass="33985">MSSKTGQRDVLRGVWELARLHTREAWVCWAPAIWGACVAARTQDVYMDLYKLGSVLSGIWASITATHCAFCTFNDICDRNLDAHVDRCKTRPLPAGMLSLPEAVVAFIAWMVATYYITLFTLGQPAVMAMVPVWVLSAVYPFMKRVISFPQLVLGVVISAAVFPGWAAVTEMPLDTWGGMVAKDALPLFGAGFCWVVYFDIFYATQDAPDDKAIGVLSMAVLFGEKVKLFLGGLGVLQVLFWAVAAYAARLSIFFWIAGVGVWAMNIPWHLVKLNLADRHSGGKVFKANILLGLYMSALTVVEMTLTRV</sequence>
<keyword evidence="8 10" id="KW-0472">Membrane</keyword>
<dbReference type="GO" id="GO:0016765">
    <property type="term" value="F:transferase activity, transferring alkyl or aryl (other than methyl) groups"/>
    <property type="evidence" value="ECO:0007669"/>
    <property type="project" value="InterPro"/>
</dbReference>
<comment type="cofactor">
    <cofactor evidence="1">
        <name>Mg(2+)</name>
        <dbReference type="ChEBI" id="CHEBI:18420"/>
    </cofactor>
</comment>
<feature type="transmembrane region" description="Helical" evidence="10">
    <location>
        <begin position="227"/>
        <end position="247"/>
    </location>
</feature>
<dbReference type="Proteomes" id="UP000028045">
    <property type="component" value="Unassembled WGS sequence"/>
</dbReference>
<dbReference type="FunFam" id="1.10.357.140:FF:000008">
    <property type="entry name" value="4-hydroxybenzoate octaprenyltransferase"/>
    <property type="match status" value="1"/>
</dbReference>
<feature type="transmembrane region" description="Helical" evidence="10">
    <location>
        <begin position="284"/>
        <end position="302"/>
    </location>
</feature>
<dbReference type="HOGENOM" id="CLU_034879_3_2_1"/>
<evidence type="ECO:0000256" key="6">
    <source>
        <dbReference type="ARBA" id="ARBA00022692"/>
    </source>
</evidence>
<dbReference type="FunFam" id="1.20.120.1780:FF:000001">
    <property type="entry name" value="4-hydroxybenzoate octaprenyltransferase"/>
    <property type="match status" value="1"/>
</dbReference>
<name>A0A084BBG0_STACB</name>
<accession>A0A084BBG0</accession>
<dbReference type="Pfam" id="PF01040">
    <property type="entry name" value="UbiA"/>
    <property type="match status" value="1"/>
</dbReference>
<dbReference type="Gene3D" id="1.20.120.1780">
    <property type="entry name" value="UbiA prenyltransferase"/>
    <property type="match status" value="1"/>
</dbReference>
<keyword evidence="12" id="KW-1185">Reference proteome</keyword>
<evidence type="ECO:0000256" key="9">
    <source>
        <dbReference type="ARBA" id="ARBA00075214"/>
    </source>
</evidence>
<feature type="transmembrane region" description="Helical" evidence="10">
    <location>
        <begin position="188"/>
        <end position="206"/>
    </location>
</feature>
<evidence type="ECO:0000256" key="1">
    <source>
        <dbReference type="ARBA" id="ARBA00001946"/>
    </source>
</evidence>
<dbReference type="PANTHER" id="PTHR11048:SF28">
    <property type="entry name" value="4-HYDROXYBENZOATE POLYPRENYLTRANSFERASE, MITOCHONDRIAL"/>
    <property type="match status" value="1"/>
</dbReference>
<keyword evidence="5" id="KW-0808">Transferase</keyword>